<protein>
    <submittedName>
        <fullName evidence="2">Uncharacterized protein</fullName>
    </submittedName>
</protein>
<accession>A0A917X5H3</accession>
<dbReference type="Proteomes" id="UP000642070">
    <property type="component" value="Unassembled WGS sequence"/>
</dbReference>
<dbReference type="AlphaFoldDB" id="A0A917X5H3"/>
<proteinExistence type="predicted"/>
<evidence type="ECO:0000256" key="1">
    <source>
        <dbReference type="SAM" id="MobiDB-lite"/>
    </source>
</evidence>
<evidence type="ECO:0000313" key="3">
    <source>
        <dbReference type="Proteomes" id="UP000642070"/>
    </source>
</evidence>
<evidence type="ECO:0000313" key="2">
    <source>
        <dbReference type="EMBL" id="GGM69403.1"/>
    </source>
</evidence>
<reference evidence="2" key="1">
    <citation type="journal article" date="2014" name="Int. J. Syst. Evol. Microbiol.">
        <title>Complete genome sequence of Corynebacterium casei LMG S-19264T (=DSM 44701T), isolated from a smear-ripened cheese.</title>
        <authorList>
            <consortium name="US DOE Joint Genome Institute (JGI-PGF)"/>
            <person name="Walter F."/>
            <person name="Albersmeier A."/>
            <person name="Kalinowski J."/>
            <person name="Ruckert C."/>
        </authorList>
    </citation>
    <scope>NUCLEOTIDE SEQUENCE</scope>
    <source>
        <strain evidence="2">JCM 19831</strain>
    </source>
</reference>
<gene>
    <name evidence="2" type="ORF">GCM10007977_083930</name>
</gene>
<feature type="region of interest" description="Disordered" evidence="1">
    <location>
        <begin position="1"/>
        <end position="20"/>
    </location>
</feature>
<reference evidence="2" key="2">
    <citation type="submission" date="2020-09" db="EMBL/GenBank/DDBJ databases">
        <authorList>
            <person name="Sun Q."/>
            <person name="Ohkuma M."/>
        </authorList>
    </citation>
    <scope>NUCLEOTIDE SEQUENCE</scope>
    <source>
        <strain evidence="2">JCM 19831</strain>
    </source>
</reference>
<organism evidence="2 3">
    <name type="scientific">Dactylosporangium sucinum</name>
    <dbReference type="NCBI Taxonomy" id="1424081"/>
    <lineage>
        <taxon>Bacteria</taxon>
        <taxon>Bacillati</taxon>
        <taxon>Actinomycetota</taxon>
        <taxon>Actinomycetes</taxon>
        <taxon>Micromonosporales</taxon>
        <taxon>Micromonosporaceae</taxon>
        <taxon>Dactylosporangium</taxon>
    </lineage>
</organism>
<dbReference type="EMBL" id="BMPI01000059">
    <property type="protein sequence ID" value="GGM69403.1"/>
    <property type="molecule type" value="Genomic_DNA"/>
</dbReference>
<keyword evidence="3" id="KW-1185">Reference proteome</keyword>
<sequence>MSGHRLSGPNPGYGFGVSPTPNLSLDEHMEHIRNFRALVGPTTGYIEDD</sequence>
<comment type="caution">
    <text evidence="2">The sequence shown here is derived from an EMBL/GenBank/DDBJ whole genome shotgun (WGS) entry which is preliminary data.</text>
</comment>
<name>A0A917X5H3_9ACTN</name>